<dbReference type="InterPro" id="IPR037217">
    <property type="entry name" value="Trp/Indoleamine_2_3_dOase-like"/>
</dbReference>
<accession>A0ABV5PS22</accession>
<dbReference type="Gene3D" id="1.20.58.600">
    <property type="match status" value="1"/>
</dbReference>
<gene>
    <name evidence="1" type="ORF">ACFFRN_05165</name>
</gene>
<name>A0ABV5PS22_9ACTN</name>
<proteinExistence type="predicted"/>
<evidence type="ECO:0000313" key="1">
    <source>
        <dbReference type="EMBL" id="MFB9526002.1"/>
    </source>
</evidence>
<dbReference type="SUPFAM" id="SSF140959">
    <property type="entry name" value="Indolic compounds 2,3-dioxygenase-like"/>
    <property type="match status" value="1"/>
</dbReference>
<comment type="caution">
    <text evidence="1">The sequence shown here is derived from an EMBL/GenBank/DDBJ whole genome shotgun (WGS) entry which is preliminary data.</text>
</comment>
<dbReference type="Pfam" id="PF08933">
    <property type="entry name" value="PrnB"/>
    <property type="match status" value="1"/>
</dbReference>
<dbReference type="RefSeq" id="WP_346122737.1">
    <property type="nucleotide sequence ID" value="NZ_BAAAXC010000014.1"/>
</dbReference>
<dbReference type="Proteomes" id="UP001589646">
    <property type="component" value="Unassembled WGS sequence"/>
</dbReference>
<keyword evidence="2" id="KW-1185">Reference proteome</keyword>
<dbReference type="InterPro" id="IPR015029">
    <property type="entry name" value="PrnB"/>
</dbReference>
<dbReference type="EMBL" id="JBHMCE010000002">
    <property type="protein sequence ID" value="MFB9526002.1"/>
    <property type="molecule type" value="Genomic_DNA"/>
</dbReference>
<reference evidence="1 2" key="1">
    <citation type="submission" date="2024-09" db="EMBL/GenBank/DDBJ databases">
        <authorList>
            <person name="Sun Q."/>
            <person name="Mori K."/>
        </authorList>
    </citation>
    <scope>NUCLEOTIDE SEQUENCE [LARGE SCALE GENOMIC DNA]</scope>
    <source>
        <strain evidence="1 2">JCM 3323</strain>
    </source>
</reference>
<protein>
    <submittedName>
        <fullName evidence="1">Monodechloroaminopyrrolnitrin synthase PrnB family protein</fullName>
    </submittedName>
</protein>
<organism evidence="1 2">
    <name type="scientific">Nonomuraea roseola</name>
    <dbReference type="NCBI Taxonomy" id="46179"/>
    <lineage>
        <taxon>Bacteria</taxon>
        <taxon>Bacillati</taxon>
        <taxon>Actinomycetota</taxon>
        <taxon>Actinomycetes</taxon>
        <taxon>Streptosporangiales</taxon>
        <taxon>Streptosporangiaceae</taxon>
        <taxon>Nonomuraea</taxon>
    </lineage>
</organism>
<evidence type="ECO:0000313" key="2">
    <source>
        <dbReference type="Proteomes" id="UP001589646"/>
    </source>
</evidence>
<sequence>MNTGTTIPGTQGEAAIAPGGRANTAIDLLDQWIRGEFVDLNTKLEEAYFSARSEVLTDRPDLDKLKQAIVREGSRLISQIADEGKPPVSPQERYELLGLVGFYLAACRRHEADLPGGVNAGALSPAWSLAGLLGASLGVAPRYVFAHQSLFNPSVRDTYRTFTALDDERLFITTNGLAVLAYQRAAAALRRIPAMGVSSPLATYLFEDARAALDDVLRFNRTLSETLDVDRFFFNIRPYFKTYRVGDAEYRGANAGDFAAINEIDLLLGVCSARDPFYQHVLAEKYAYVPPEDQSRLRSAVSGGTLLDSFLREATLGPLTPQFRHNAELFLAICRAHGAAYTFHHHKLVKPFLEAPAGTEPQGQARGITASGPPLEAVISGLARLSDLRAARDRSGLSTARASLNRLGNLLAHDGGANGESEQ</sequence>
<dbReference type="Gene3D" id="1.20.58.480">
    <property type="match status" value="1"/>
</dbReference>